<evidence type="ECO:0000256" key="3">
    <source>
        <dbReference type="ARBA" id="ARBA00012663"/>
    </source>
</evidence>
<evidence type="ECO:0000259" key="6">
    <source>
        <dbReference type="Pfam" id="PF00933"/>
    </source>
</evidence>
<dbReference type="InterPro" id="IPR036962">
    <property type="entry name" value="Glyco_hydro_3_N_sf"/>
</dbReference>
<name>A0A7V4XT79_9BACT</name>
<dbReference type="GO" id="GO:0009254">
    <property type="term" value="P:peptidoglycan turnover"/>
    <property type="evidence" value="ECO:0007669"/>
    <property type="project" value="TreeGrafter"/>
</dbReference>
<evidence type="ECO:0000313" key="7">
    <source>
        <dbReference type="EMBL" id="HGY94702.1"/>
    </source>
</evidence>
<comment type="caution">
    <text evidence="7">The sequence shown here is derived from an EMBL/GenBank/DDBJ whole genome shotgun (WGS) entry which is preliminary data.</text>
</comment>
<reference evidence="7" key="1">
    <citation type="journal article" date="2020" name="mSystems">
        <title>Genome- and Community-Level Interaction Insights into Carbon Utilization and Element Cycling Functions of Hydrothermarchaeota in Hydrothermal Sediment.</title>
        <authorList>
            <person name="Zhou Z."/>
            <person name="Liu Y."/>
            <person name="Xu W."/>
            <person name="Pan J."/>
            <person name="Luo Z.H."/>
            <person name="Li M."/>
        </authorList>
    </citation>
    <scope>NUCLEOTIDE SEQUENCE [LARGE SCALE GENOMIC DNA]</scope>
    <source>
        <strain evidence="7">SpSt-855</strain>
    </source>
</reference>
<evidence type="ECO:0000256" key="5">
    <source>
        <dbReference type="ARBA" id="ARBA00023295"/>
    </source>
</evidence>
<dbReference type="AlphaFoldDB" id="A0A7V4XT79"/>
<evidence type="ECO:0000256" key="2">
    <source>
        <dbReference type="ARBA" id="ARBA00005336"/>
    </source>
</evidence>
<accession>A0A7V4XT79</accession>
<keyword evidence="4 7" id="KW-0378">Hydrolase</keyword>
<dbReference type="SUPFAM" id="SSF51445">
    <property type="entry name" value="(Trans)glycosidases"/>
    <property type="match status" value="1"/>
</dbReference>
<dbReference type="PANTHER" id="PTHR30480:SF13">
    <property type="entry name" value="BETA-HEXOSAMINIDASE"/>
    <property type="match status" value="1"/>
</dbReference>
<dbReference type="GO" id="GO:0005975">
    <property type="term" value="P:carbohydrate metabolic process"/>
    <property type="evidence" value="ECO:0007669"/>
    <property type="project" value="InterPro"/>
</dbReference>
<dbReference type="GO" id="GO:0004563">
    <property type="term" value="F:beta-N-acetylhexosaminidase activity"/>
    <property type="evidence" value="ECO:0007669"/>
    <property type="project" value="UniProtKB-EC"/>
</dbReference>
<keyword evidence="5" id="KW-0326">Glycosidase</keyword>
<protein>
    <recommendedName>
        <fullName evidence="3">beta-N-acetylhexosaminidase</fullName>
        <ecNumber evidence="3">3.2.1.52</ecNumber>
    </recommendedName>
</protein>
<gene>
    <name evidence="7" type="ORF">ENW50_08495</name>
</gene>
<organism evidence="7">
    <name type="scientific">Acidobacterium capsulatum</name>
    <dbReference type="NCBI Taxonomy" id="33075"/>
    <lineage>
        <taxon>Bacteria</taxon>
        <taxon>Pseudomonadati</taxon>
        <taxon>Acidobacteriota</taxon>
        <taxon>Terriglobia</taxon>
        <taxon>Terriglobales</taxon>
        <taxon>Acidobacteriaceae</taxon>
        <taxon>Acidobacterium</taxon>
    </lineage>
</organism>
<comment type="similarity">
    <text evidence="2">Belongs to the glycosyl hydrolase 3 family.</text>
</comment>
<dbReference type="EC" id="3.2.1.52" evidence="3"/>
<dbReference type="InterPro" id="IPR017853">
    <property type="entry name" value="GH"/>
</dbReference>
<feature type="domain" description="Glycoside hydrolase family 3 N-terminal" evidence="6">
    <location>
        <begin position="24"/>
        <end position="323"/>
    </location>
</feature>
<dbReference type="Gene3D" id="3.20.20.300">
    <property type="entry name" value="Glycoside hydrolase, family 3, N-terminal domain"/>
    <property type="match status" value="1"/>
</dbReference>
<dbReference type="InterPro" id="IPR001764">
    <property type="entry name" value="Glyco_hydro_3_N"/>
</dbReference>
<evidence type="ECO:0000256" key="4">
    <source>
        <dbReference type="ARBA" id="ARBA00022801"/>
    </source>
</evidence>
<comment type="catalytic activity">
    <reaction evidence="1">
        <text>Hydrolysis of terminal non-reducing N-acetyl-D-hexosamine residues in N-acetyl-beta-D-hexosaminides.</text>
        <dbReference type="EC" id="3.2.1.52"/>
    </reaction>
</comment>
<sequence length="361" mass="40102">MPTKLNEVREAAGRVMMVGLSGTTLTDLERAWLKLIRPTGIILFRRNIETIPQTVALLREASRIIDRPTLRCVDMEGGMVDRLRDVLTPMPSPARVFATRDPQMFYRHGKLIGKAAHMAGFNATLAPVVDLALPNSAGVMKTRVVSALPHEVRQYALTFLEGLETEEVFGCAKHFPGLGGGIVDSHLTMPVIDRKWADLWNEDLAPFRSLARRVPITMVAHAAYPLVTHNHTPASLSPHWIQKILRKRVGFRGLVLSDDMEMGGVLSHCSMGEAVIHAIAAGTDVVEICHNPALILTAYEALMREAEQRVAFRRQLSAAARRVDEWARRWSLIQTQTLRSPTVAQIDKLRAQMAAFAKECA</sequence>
<proteinExistence type="inferred from homology"/>
<dbReference type="Pfam" id="PF00933">
    <property type="entry name" value="Glyco_hydro_3"/>
    <property type="match status" value="1"/>
</dbReference>
<dbReference type="InterPro" id="IPR050226">
    <property type="entry name" value="NagZ_Beta-hexosaminidase"/>
</dbReference>
<dbReference type="PANTHER" id="PTHR30480">
    <property type="entry name" value="BETA-HEXOSAMINIDASE-RELATED"/>
    <property type="match status" value="1"/>
</dbReference>
<evidence type="ECO:0000256" key="1">
    <source>
        <dbReference type="ARBA" id="ARBA00001231"/>
    </source>
</evidence>
<dbReference type="EMBL" id="DTKL01000055">
    <property type="protein sequence ID" value="HGY94702.1"/>
    <property type="molecule type" value="Genomic_DNA"/>
</dbReference>